<dbReference type="EMBL" id="NEDP02005569">
    <property type="protein sequence ID" value="OWF38359.1"/>
    <property type="molecule type" value="Genomic_DNA"/>
</dbReference>
<feature type="compositionally biased region" description="Polar residues" evidence="8">
    <location>
        <begin position="594"/>
        <end position="616"/>
    </location>
</feature>
<name>A0A210PPC6_MIZYE</name>
<accession>A0A210PPC6</accession>
<comment type="similarity">
    <text evidence="3">Belongs to the flavin monoamine oxidase family.</text>
</comment>
<dbReference type="Proteomes" id="UP000242188">
    <property type="component" value="Unassembled WGS sequence"/>
</dbReference>
<dbReference type="STRING" id="6573.A0A210PPC6"/>
<feature type="compositionally biased region" description="Basic and acidic residues" evidence="8">
    <location>
        <begin position="567"/>
        <end position="576"/>
    </location>
</feature>
<evidence type="ECO:0000313" key="10">
    <source>
        <dbReference type="EMBL" id="OWF38359.1"/>
    </source>
</evidence>
<dbReference type="AlphaFoldDB" id="A0A210PPC6"/>
<keyword evidence="7" id="KW-0560">Oxidoreductase</keyword>
<dbReference type="SUPFAM" id="SSF51905">
    <property type="entry name" value="FAD/NAD(P)-binding domain"/>
    <property type="match status" value="1"/>
</dbReference>
<feature type="region of interest" description="Disordered" evidence="8">
    <location>
        <begin position="940"/>
        <end position="983"/>
    </location>
</feature>
<sequence>MDATVPEKETTNEKRNYKLLIIGAGISGIAAGNHLSQSGFKDFKIIEASDRTGGRIWTIKIDDEHNKVEMGANWIHGIERNPIFKIAYENNLLELRHGDKGLRHKNLFRTEDGEEINERTVNQINLLYGQLIIQAEDYYQSNIPTPEENDSVGAFLEREFSSMIERYSNGDRHVREILFDQRKLLECCISGCDTLDEVSLSEFGGYQELPGVHYSIPKGFKSVLNILKKNIPTENILLNTPVKCIHWNRKHSDDNQFEVKVECENGEVFYANHVLVTVSLGVLKAACDRMFDPPLPPDKLLAIDRVGFGIVDKVIVQFDEPITPPEVFHVEMLWDKTKVEIPDLRHTWYRKIYSLEVTGGNVLVGWLSGKEALYMESLTEEQVGQDIVSFLKKFLKKKDIPQPKKVIRTRWGNNRYTRGSYSFIQVGASMSDTELLAEPVFGSASDKPQLLFAGEATHSEYYSTTHGALETGKREATRFLDIIHDNFHPSERLHDTDFNYPNYLVDEAKTPRDVISTVTTQHKKVQQTIKTPRDVLSTTGRQHTNTKVRLINHKKTTQKHQGTSYLPERDDTKTPRDVLSTSKRQHKNTKGRLINQQGTTQKLQGTSYQPAGDNTKTPRYVLSTSRGQHKNSKVRLINQQGTTQKLQGTSYQPAGDNTKTPRYVLSTSRGQHKNSKVRLINQQGTTQKLQGTSYQPAGDNTKTPRYVLSTSRGQHKNSKVRLINQQGTTQKLQGTSYQPAGDNTKTPRYVLSTSRGQHKNSKVRLINQQGTTQKLQGTSYQPAGDNTKTPRYVLSTSRGQHKNSKVRLINQQGTTQKLQGTSYQPAGDNTKTPRYVLSTSRGQHKNSKVRLINQQGTTQKLQGTSYQPAGDNTKTPRYVLSTSRGQHKNSKVRLINQQGTTQKLQGTSYQPAGDNTKTPRYVLSTSRGQHKNSKVRLINQQGTTQKLQGTSYQPAGDNTKTPRYVLSTRKKQHKNTKGRLINQ</sequence>
<keyword evidence="6" id="KW-0274">FAD</keyword>
<evidence type="ECO:0000256" key="3">
    <source>
        <dbReference type="ARBA" id="ARBA00005995"/>
    </source>
</evidence>
<feature type="region of interest" description="Disordered" evidence="8">
    <location>
        <begin position="856"/>
        <end position="876"/>
    </location>
</feature>
<evidence type="ECO:0000256" key="4">
    <source>
        <dbReference type="ARBA" id="ARBA00022490"/>
    </source>
</evidence>
<dbReference type="Gene3D" id="3.50.50.60">
    <property type="entry name" value="FAD/NAD(P)-binding domain"/>
    <property type="match status" value="1"/>
</dbReference>
<comment type="subcellular location">
    <subcellularLocation>
        <location evidence="2">Cytoplasm</location>
    </subcellularLocation>
</comment>
<dbReference type="Gene3D" id="3.90.660.10">
    <property type="match status" value="1"/>
</dbReference>
<evidence type="ECO:0000256" key="1">
    <source>
        <dbReference type="ARBA" id="ARBA00001974"/>
    </source>
</evidence>
<dbReference type="OrthoDB" id="2019015at2759"/>
<dbReference type="GO" id="GO:0046592">
    <property type="term" value="F:polyamine oxidase activity"/>
    <property type="evidence" value="ECO:0007669"/>
    <property type="project" value="TreeGrafter"/>
</dbReference>
<dbReference type="InterPro" id="IPR036188">
    <property type="entry name" value="FAD/NAD-bd_sf"/>
</dbReference>
<organism evidence="10 11">
    <name type="scientific">Mizuhopecten yessoensis</name>
    <name type="common">Japanese scallop</name>
    <name type="synonym">Patinopecten yessoensis</name>
    <dbReference type="NCBI Taxonomy" id="6573"/>
    <lineage>
        <taxon>Eukaryota</taxon>
        <taxon>Metazoa</taxon>
        <taxon>Spiralia</taxon>
        <taxon>Lophotrochozoa</taxon>
        <taxon>Mollusca</taxon>
        <taxon>Bivalvia</taxon>
        <taxon>Autobranchia</taxon>
        <taxon>Pteriomorphia</taxon>
        <taxon>Pectinida</taxon>
        <taxon>Pectinoidea</taxon>
        <taxon>Pectinidae</taxon>
        <taxon>Mizuhopecten</taxon>
    </lineage>
</organism>
<keyword evidence="4" id="KW-0963">Cytoplasm</keyword>
<dbReference type="GO" id="GO:0005737">
    <property type="term" value="C:cytoplasm"/>
    <property type="evidence" value="ECO:0007669"/>
    <property type="project" value="UniProtKB-SubCell"/>
</dbReference>
<evidence type="ECO:0000256" key="6">
    <source>
        <dbReference type="ARBA" id="ARBA00022827"/>
    </source>
</evidence>
<keyword evidence="5" id="KW-0285">Flavoprotein</keyword>
<dbReference type="PANTHER" id="PTHR10742">
    <property type="entry name" value="FLAVIN MONOAMINE OXIDASE"/>
    <property type="match status" value="1"/>
</dbReference>
<evidence type="ECO:0000259" key="9">
    <source>
        <dbReference type="Pfam" id="PF01593"/>
    </source>
</evidence>
<evidence type="ECO:0000256" key="5">
    <source>
        <dbReference type="ARBA" id="ARBA00022630"/>
    </source>
</evidence>
<comment type="cofactor">
    <cofactor evidence="1">
        <name>FAD</name>
        <dbReference type="ChEBI" id="CHEBI:57692"/>
    </cofactor>
</comment>
<evidence type="ECO:0000256" key="2">
    <source>
        <dbReference type="ARBA" id="ARBA00004496"/>
    </source>
</evidence>
<evidence type="ECO:0000256" key="7">
    <source>
        <dbReference type="ARBA" id="ARBA00023002"/>
    </source>
</evidence>
<dbReference type="PANTHER" id="PTHR10742:SF405">
    <property type="entry name" value="PEROXISOMAL N(1)-ACETYL-SPERMINE_SPERMIDINE OXIDASE"/>
    <property type="match status" value="1"/>
</dbReference>
<dbReference type="InterPro" id="IPR050281">
    <property type="entry name" value="Flavin_monoamine_oxidase"/>
</dbReference>
<feature type="compositionally biased region" description="Basic residues" evidence="8">
    <location>
        <begin position="968"/>
        <end position="977"/>
    </location>
</feature>
<evidence type="ECO:0000256" key="8">
    <source>
        <dbReference type="SAM" id="MobiDB-lite"/>
    </source>
</evidence>
<keyword evidence="11" id="KW-1185">Reference proteome</keyword>
<reference evidence="10 11" key="1">
    <citation type="journal article" date="2017" name="Nat. Ecol. Evol.">
        <title>Scallop genome provides insights into evolution of bilaterian karyotype and development.</title>
        <authorList>
            <person name="Wang S."/>
            <person name="Zhang J."/>
            <person name="Jiao W."/>
            <person name="Li J."/>
            <person name="Xun X."/>
            <person name="Sun Y."/>
            <person name="Guo X."/>
            <person name="Huan P."/>
            <person name="Dong B."/>
            <person name="Zhang L."/>
            <person name="Hu X."/>
            <person name="Sun X."/>
            <person name="Wang J."/>
            <person name="Zhao C."/>
            <person name="Wang Y."/>
            <person name="Wang D."/>
            <person name="Huang X."/>
            <person name="Wang R."/>
            <person name="Lv J."/>
            <person name="Li Y."/>
            <person name="Zhang Z."/>
            <person name="Liu B."/>
            <person name="Lu W."/>
            <person name="Hui Y."/>
            <person name="Liang J."/>
            <person name="Zhou Z."/>
            <person name="Hou R."/>
            <person name="Li X."/>
            <person name="Liu Y."/>
            <person name="Li H."/>
            <person name="Ning X."/>
            <person name="Lin Y."/>
            <person name="Zhao L."/>
            <person name="Xing Q."/>
            <person name="Dou J."/>
            <person name="Li Y."/>
            <person name="Mao J."/>
            <person name="Guo H."/>
            <person name="Dou H."/>
            <person name="Li T."/>
            <person name="Mu C."/>
            <person name="Jiang W."/>
            <person name="Fu Q."/>
            <person name="Fu X."/>
            <person name="Miao Y."/>
            <person name="Liu J."/>
            <person name="Yu Q."/>
            <person name="Li R."/>
            <person name="Liao H."/>
            <person name="Li X."/>
            <person name="Kong Y."/>
            <person name="Jiang Z."/>
            <person name="Chourrout D."/>
            <person name="Li R."/>
            <person name="Bao Z."/>
        </authorList>
    </citation>
    <scope>NUCLEOTIDE SEQUENCE [LARGE SCALE GENOMIC DNA]</scope>
    <source>
        <strain evidence="10 11">PY_sf001</strain>
    </source>
</reference>
<proteinExistence type="inferred from homology"/>
<comment type="caution">
    <text evidence="10">The sequence shown here is derived from an EMBL/GenBank/DDBJ whole genome shotgun (WGS) entry which is preliminary data.</text>
</comment>
<dbReference type="InterPro" id="IPR002937">
    <property type="entry name" value="Amino_oxidase"/>
</dbReference>
<dbReference type="SUPFAM" id="SSF54373">
    <property type="entry name" value="FAD-linked reductases, C-terminal domain"/>
    <property type="match status" value="1"/>
</dbReference>
<evidence type="ECO:0000313" key="11">
    <source>
        <dbReference type="Proteomes" id="UP000242188"/>
    </source>
</evidence>
<feature type="region of interest" description="Disordered" evidence="8">
    <location>
        <begin position="547"/>
        <end position="616"/>
    </location>
</feature>
<feature type="compositionally biased region" description="Basic residues" evidence="8">
    <location>
        <begin position="547"/>
        <end position="558"/>
    </location>
</feature>
<feature type="domain" description="Amine oxidase" evidence="9">
    <location>
        <begin position="26"/>
        <end position="478"/>
    </location>
</feature>
<feature type="compositionally biased region" description="Polar residues" evidence="8">
    <location>
        <begin position="940"/>
        <end position="961"/>
    </location>
</feature>
<gene>
    <name evidence="10" type="ORF">KP79_PYT17280</name>
</gene>
<protein>
    <submittedName>
        <fullName evidence="10">Spermine oxidase</fullName>
    </submittedName>
</protein>
<dbReference type="Pfam" id="PF01593">
    <property type="entry name" value="Amino_oxidase"/>
    <property type="match status" value="1"/>
</dbReference>